<dbReference type="PANTHER" id="PTHR21248">
    <property type="entry name" value="CARDIOLIPIN SYNTHASE"/>
    <property type="match status" value="1"/>
</dbReference>
<gene>
    <name evidence="16" type="ORF">SAMN05192533_111156</name>
</gene>
<organism evidence="16 17">
    <name type="scientific">Mesobacillus persicus</name>
    <dbReference type="NCBI Taxonomy" id="930146"/>
    <lineage>
        <taxon>Bacteria</taxon>
        <taxon>Bacillati</taxon>
        <taxon>Bacillota</taxon>
        <taxon>Bacilli</taxon>
        <taxon>Bacillales</taxon>
        <taxon>Bacillaceae</taxon>
        <taxon>Mesobacillus</taxon>
    </lineage>
</organism>
<keyword evidence="8 13" id="KW-0443">Lipid metabolism</keyword>
<keyword evidence="3 13" id="KW-0444">Lipid biosynthesis</keyword>
<evidence type="ECO:0000256" key="3">
    <source>
        <dbReference type="ARBA" id="ARBA00022516"/>
    </source>
</evidence>
<feature type="active site" evidence="13">
    <location>
        <position position="400"/>
    </location>
</feature>
<dbReference type="OrthoDB" id="9762009at2"/>
<dbReference type="CDD" id="cd09112">
    <property type="entry name" value="PLDc_CLS_2"/>
    <property type="match status" value="1"/>
</dbReference>
<dbReference type="FunFam" id="3.30.870.10:FF:000014">
    <property type="entry name" value="Cardiolipin synthase"/>
    <property type="match status" value="1"/>
</dbReference>
<protein>
    <recommendedName>
        <fullName evidence="13 14">Cardiolipin synthase</fullName>
        <shortName evidence="13">CL synthase</shortName>
        <ecNumber evidence="13 14">2.7.8.-</ecNumber>
    </recommendedName>
</protein>
<evidence type="ECO:0000313" key="17">
    <source>
        <dbReference type="Proteomes" id="UP000198553"/>
    </source>
</evidence>
<dbReference type="HAMAP" id="MF_01916">
    <property type="entry name" value="Cardiolipin_synth_Cls"/>
    <property type="match status" value="1"/>
</dbReference>
<dbReference type="InterPro" id="IPR025202">
    <property type="entry name" value="PLD-like_dom"/>
</dbReference>
<dbReference type="NCBIfam" id="TIGR04265">
    <property type="entry name" value="bac_cardiolipin"/>
    <property type="match status" value="1"/>
</dbReference>
<comment type="subcellular location">
    <subcellularLocation>
        <location evidence="1 13">Cell membrane</location>
        <topology evidence="1 13">Multi-pass membrane protein</topology>
    </subcellularLocation>
</comment>
<dbReference type="EMBL" id="FOBW01000011">
    <property type="protein sequence ID" value="SEN34213.1"/>
    <property type="molecule type" value="Genomic_DNA"/>
</dbReference>
<dbReference type="EC" id="2.7.8.-" evidence="13 14"/>
<keyword evidence="17" id="KW-1185">Reference proteome</keyword>
<keyword evidence="9 13" id="KW-0472">Membrane</keyword>
<dbReference type="Pfam" id="PF13091">
    <property type="entry name" value="PLDc_2"/>
    <property type="match status" value="2"/>
</dbReference>
<name>A0A1H8FR49_9BACI</name>
<dbReference type="Pfam" id="PF13396">
    <property type="entry name" value="PLDc_N"/>
    <property type="match status" value="1"/>
</dbReference>
<sequence>MNITSILLGLVLVLNIIFAFVVVFGERRDASSAWAWLLVLSFIPVVGFFLYLFLGQNLSRTRLFTWEDKKKIGIEQEISCQLQEIRSGTFDYRKDSEFNARELIYLHLLGNDAPLTLDNSVEIFTDGRNKFENLLLDIQAAKHHIHLQYYIVKKDELGKRIRDSLIQKAKEGVKVRVLYDELGSRGLTKRFFDELRQVGGEVEIFFPSKFKLVNFRLNYRNHRKIVIIDGKVGYIGGFNIGDEYLGLNPHFGYWRDTHLKIQGTSVHAIQTRFILDWNQASYSHDIDYDPILFPTPELKGHVGIQIVTSGPDSEWSQIKNGYIKMISLAKKSILIQTPYFIPDASLLDTIRIACLSGVDVRIMIPNKPDHIFVYWATLSNVGELLKAGAKIYIYDNGFLHAKTVVVDDEISSVGTANIDIRSLNLNFEINAFMYDKKIAKDLSLTFENDMTNSRLLTWEQYKNRSKWIQLKESISRLLSPIL</sequence>
<comment type="catalytic activity">
    <reaction evidence="13">
        <text>2 a 1,2-diacyl-sn-glycero-3-phospho-(1'-sn-glycerol) = a cardiolipin + glycerol</text>
        <dbReference type="Rhea" id="RHEA:31451"/>
        <dbReference type="ChEBI" id="CHEBI:17754"/>
        <dbReference type="ChEBI" id="CHEBI:62237"/>
        <dbReference type="ChEBI" id="CHEBI:64716"/>
    </reaction>
</comment>
<evidence type="ECO:0000256" key="14">
    <source>
        <dbReference type="NCBIfam" id="TIGR04265"/>
    </source>
</evidence>
<keyword evidence="2 13" id="KW-1003">Cell membrane</keyword>
<evidence type="ECO:0000313" key="16">
    <source>
        <dbReference type="EMBL" id="SEN34213.1"/>
    </source>
</evidence>
<keyword evidence="4 13" id="KW-0808">Transferase</keyword>
<comment type="similarity">
    <text evidence="13">Belongs to the phospholipase D family. Cardiolipin synthase subfamily.</text>
</comment>
<keyword evidence="10 13" id="KW-0594">Phospholipid biosynthesis</keyword>
<evidence type="ECO:0000256" key="13">
    <source>
        <dbReference type="HAMAP-Rule" id="MF_01916"/>
    </source>
</evidence>
<dbReference type="GO" id="GO:0008808">
    <property type="term" value="F:cardiolipin synthase activity"/>
    <property type="evidence" value="ECO:0007669"/>
    <property type="project" value="UniProtKB-UniRule"/>
</dbReference>
<feature type="transmembrane region" description="Helical" evidence="13">
    <location>
        <begin position="35"/>
        <end position="54"/>
    </location>
</feature>
<comment type="function">
    <text evidence="12 13">Catalyzes the reversible phosphatidyl group transfer from one phosphatidylglycerol molecule to another to form cardiolipin (CL) (diphosphatidylglycerol) and glycerol.</text>
</comment>
<evidence type="ECO:0000256" key="10">
    <source>
        <dbReference type="ARBA" id="ARBA00023209"/>
    </source>
</evidence>
<dbReference type="FunFam" id="3.30.870.10:FF:000021">
    <property type="entry name" value="Cardiolipin synthase"/>
    <property type="match status" value="1"/>
</dbReference>
<dbReference type="Gene3D" id="3.30.870.10">
    <property type="entry name" value="Endonuclease Chain A"/>
    <property type="match status" value="2"/>
</dbReference>
<keyword evidence="6" id="KW-0677">Repeat</keyword>
<dbReference type="GO" id="GO:0032049">
    <property type="term" value="P:cardiolipin biosynthetic process"/>
    <property type="evidence" value="ECO:0007669"/>
    <property type="project" value="UniProtKB-UniRule"/>
</dbReference>
<evidence type="ECO:0000256" key="7">
    <source>
        <dbReference type="ARBA" id="ARBA00022989"/>
    </source>
</evidence>
<evidence type="ECO:0000259" key="15">
    <source>
        <dbReference type="PROSITE" id="PS50035"/>
    </source>
</evidence>
<feature type="active site" evidence="13">
    <location>
        <position position="407"/>
    </location>
</feature>
<evidence type="ECO:0000256" key="6">
    <source>
        <dbReference type="ARBA" id="ARBA00022737"/>
    </source>
</evidence>
<dbReference type="Proteomes" id="UP000198553">
    <property type="component" value="Unassembled WGS sequence"/>
</dbReference>
<accession>A0A1H8FR49</accession>
<dbReference type="InterPro" id="IPR030874">
    <property type="entry name" value="Cardiolipin_synth_Firmi"/>
</dbReference>
<dbReference type="GO" id="GO:0005886">
    <property type="term" value="C:plasma membrane"/>
    <property type="evidence" value="ECO:0007669"/>
    <property type="project" value="UniProtKB-SubCell"/>
</dbReference>
<feature type="active site" evidence="13">
    <location>
        <position position="224"/>
    </location>
</feature>
<evidence type="ECO:0000256" key="9">
    <source>
        <dbReference type="ARBA" id="ARBA00023136"/>
    </source>
</evidence>
<evidence type="ECO:0000256" key="2">
    <source>
        <dbReference type="ARBA" id="ARBA00022475"/>
    </source>
</evidence>
<reference evidence="17" key="1">
    <citation type="submission" date="2016-10" db="EMBL/GenBank/DDBJ databases">
        <authorList>
            <person name="Varghese N."/>
            <person name="Submissions S."/>
        </authorList>
    </citation>
    <scope>NUCLEOTIDE SEQUENCE [LARGE SCALE GENOMIC DNA]</scope>
    <source>
        <strain evidence="17">B48,IBRC-M 10115,DSM 25386,CECT 8001</strain>
    </source>
</reference>
<keyword evidence="11 13" id="KW-1208">Phospholipid metabolism</keyword>
<dbReference type="SMART" id="SM00155">
    <property type="entry name" value="PLDc"/>
    <property type="match status" value="2"/>
</dbReference>
<feature type="active site" evidence="13">
    <location>
        <position position="222"/>
    </location>
</feature>
<evidence type="ECO:0000256" key="4">
    <source>
        <dbReference type="ARBA" id="ARBA00022679"/>
    </source>
</evidence>
<comment type="caution">
    <text evidence="13">Lacks conserved residue(s) required for the propagation of feature annotation.</text>
</comment>
<feature type="domain" description="PLD phosphodiesterase" evidence="15">
    <location>
        <begin position="395"/>
        <end position="422"/>
    </location>
</feature>
<dbReference type="InterPro" id="IPR027379">
    <property type="entry name" value="CLS_N"/>
</dbReference>
<keyword evidence="7 13" id="KW-1133">Transmembrane helix</keyword>
<dbReference type="STRING" id="930146.SAMN05192533_111156"/>
<evidence type="ECO:0000256" key="1">
    <source>
        <dbReference type="ARBA" id="ARBA00004651"/>
    </source>
</evidence>
<feature type="domain" description="PLD phosphodiesterase" evidence="15">
    <location>
        <begin position="217"/>
        <end position="244"/>
    </location>
</feature>
<feature type="active site" evidence="13">
    <location>
        <position position="402"/>
    </location>
</feature>
<evidence type="ECO:0000256" key="5">
    <source>
        <dbReference type="ARBA" id="ARBA00022692"/>
    </source>
</evidence>
<dbReference type="CDD" id="cd09110">
    <property type="entry name" value="PLDc_CLS_1"/>
    <property type="match status" value="1"/>
</dbReference>
<evidence type="ECO:0000256" key="11">
    <source>
        <dbReference type="ARBA" id="ARBA00023264"/>
    </source>
</evidence>
<dbReference type="PROSITE" id="PS50035">
    <property type="entry name" value="PLD"/>
    <property type="match status" value="2"/>
</dbReference>
<evidence type="ECO:0000256" key="8">
    <source>
        <dbReference type="ARBA" id="ARBA00023098"/>
    </source>
</evidence>
<dbReference type="AlphaFoldDB" id="A0A1H8FR49"/>
<dbReference type="InterPro" id="IPR022924">
    <property type="entry name" value="Cardiolipin_synthase"/>
</dbReference>
<proteinExistence type="inferred from homology"/>
<evidence type="ECO:0000256" key="12">
    <source>
        <dbReference type="ARBA" id="ARBA00057569"/>
    </source>
</evidence>
<keyword evidence="5 13" id="KW-0812">Transmembrane</keyword>
<dbReference type="PANTHER" id="PTHR21248:SF22">
    <property type="entry name" value="PHOSPHOLIPASE D"/>
    <property type="match status" value="1"/>
</dbReference>
<dbReference type="SUPFAM" id="SSF56024">
    <property type="entry name" value="Phospholipase D/nuclease"/>
    <property type="match status" value="2"/>
</dbReference>
<dbReference type="RefSeq" id="WP_090747876.1">
    <property type="nucleotide sequence ID" value="NZ_FOBW01000011.1"/>
</dbReference>
<feature type="active site" evidence="13">
    <location>
        <position position="229"/>
    </location>
</feature>
<dbReference type="InterPro" id="IPR001736">
    <property type="entry name" value="PLipase_D/transphosphatidylase"/>
</dbReference>